<accession>A0A1L5F954</accession>
<protein>
    <recommendedName>
        <fullName evidence="8">Bacterial Ig-like domain-containing protein</fullName>
    </recommendedName>
</protein>
<dbReference type="InterPro" id="IPR032812">
    <property type="entry name" value="SbsA_Ig"/>
</dbReference>
<dbReference type="InterPro" id="IPR011081">
    <property type="entry name" value="Big_4"/>
</dbReference>
<dbReference type="AlphaFoldDB" id="A0A1L5F954"/>
<dbReference type="RefSeq" id="WP_073538986.1">
    <property type="nucleotide sequence ID" value="NZ_CP018335.1"/>
</dbReference>
<dbReference type="Pfam" id="PF07532">
    <property type="entry name" value="Big_4"/>
    <property type="match status" value="1"/>
</dbReference>
<keyword evidence="1 3" id="KW-0732">Signal</keyword>
<dbReference type="EMBL" id="CP018335">
    <property type="protein sequence ID" value="APM39360.1"/>
    <property type="molecule type" value="Genomic_DNA"/>
</dbReference>
<feature type="domain" description="Bacterial Ig-like" evidence="4">
    <location>
        <begin position="207"/>
        <end position="264"/>
    </location>
</feature>
<feature type="compositionally biased region" description="Polar residues" evidence="2">
    <location>
        <begin position="38"/>
        <end position="78"/>
    </location>
</feature>
<evidence type="ECO:0000256" key="1">
    <source>
        <dbReference type="ARBA" id="ARBA00022729"/>
    </source>
</evidence>
<evidence type="ECO:0000256" key="3">
    <source>
        <dbReference type="SAM" id="SignalP"/>
    </source>
</evidence>
<evidence type="ECO:0000259" key="4">
    <source>
        <dbReference type="Pfam" id="PF07532"/>
    </source>
</evidence>
<organism evidence="6 7">
    <name type="scientific">Clostridium kluyveri</name>
    <dbReference type="NCBI Taxonomy" id="1534"/>
    <lineage>
        <taxon>Bacteria</taxon>
        <taxon>Bacillati</taxon>
        <taxon>Bacillota</taxon>
        <taxon>Clostridia</taxon>
        <taxon>Eubacteriales</taxon>
        <taxon>Clostridiaceae</taxon>
        <taxon>Clostridium</taxon>
    </lineage>
</organism>
<dbReference type="Pfam" id="PF13205">
    <property type="entry name" value="Big_5"/>
    <property type="match status" value="1"/>
</dbReference>
<dbReference type="OrthoDB" id="1877836at2"/>
<evidence type="ECO:0000256" key="2">
    <source>
        <dbReference type="SAM" id="MobiDB-lite"/>
    </source>
</evidence>
<evidence type="ECO:0000313" key="6">
    <source>
        <dbReference type="EMBL" id="APM39360.1"/>
    </source>
</evidence>
<evidence type="ECO:0008006" key="8">
    <source>
        <dbReference type="Google" id="ProtNLM"/>
    </source>
</evidence>
<dbReference type="Proteomes" id="UP000184604">
    <property type="component" value="Chromosome"/>
</dbReference>
<proteinExistence type="predicted"/>
<gene>
    <name evidence="6" type="ORF">BS101_11695</name>
</gene>
<name>A0A1L5F954_CLOKL</name>
<feature type="chain" id="PRO_5012137181" description="Bacterial Ig-like domain-containing protein" evidence="3">
    <location>
        <begin position="29"/>
        <end position="523"/>
    </location>
</feature>
<feature type="region of interest" description="Disordered" evidence="2">
    <location>
        <begin position="38"/>
        <end position="89"/>
    </location>
</feature>
<feature type="signal peptide" evidence="3">
    <location>
        <begin position="1"/>
        <end position="28"/>
    </location>
</feature>
<feature type="domain" description="SbsA Ig-like" evidence="5">
    <location>
        <begin position="100"/>
        <end position="200"/>
    </location>
</feature>
<evidence type="ECO:0000259" key="5">
    <source>
        <dbReference type="Pfam" id="PF13205"/>
    </source>
</evidence>
<reference evidence="6 7" key="1">
    <citation type="submission" date="2016-12" db="EMBL/GenBank/DDBJ databases">
        <title>Complete genome sequence of Clostridium kluyveri JZZ isolated from the pit mud of a Chinese flavor liquor-making factory.</title>
        <authorList>
            <person name="Wang Y."/>
        </authorList>
    </citation>
    <scope>NUCLEOTIDE SEQUENCE [LARGE SCALE GENOMIC DNA]</scope>
    <source>
        <strain evidence="6 7">JZZ</strain>
    </source>
</reference>
<evidence type="ECO:0000313" key="7">
    <source>
        <dbReference type="Proteomes" id="UP000184604"/>
    </source>
</evidence>
<sequence>MVKILKNFLMFASIIAMYQLNPCNLVLADNVSPTSEVQTTSIQNASNTQSPQDGDNSSLVQSGAKSSTSQNVSGSYEKNMSENSISQSSSSSTIVENNFVISASNVDEANDVSVNKTWRIQFNQPIVLSSAEENIKIVDKKTDKEVPINISLSENNFYVNISSSTSSYAPDNEYLLSVGTGLMSAYNRTLKASFSMTFKTGSIITSINDISVSINQRDSYQLPDVVTANMSNGEKKSVNVTWDNPLGNLNIPGSYVYQGQVEGYDKKVNLNLIINASAETAPSSVTSTSAWIWQLQNEVDAYGGIDNLISKLKSLGIANVCIKYNEGERASGGGMNFREDFLKYVNNFKEAGFKVGTWGYNHFDDVEGEANIIVDALNNSDYYVFDPEDAVSGKTKQAEEICQIVRSKCPNAIIGYTTFPIASYHQDIPYSVFNKYCDFAAPQCYWGEMKWSVTACMDKMIQDYQYYGLDKPIYPLIQSYNVDYSDYETYAGYKFNSTGLWSFDELGSTCQDFLISEGDKLSS</sequence>
<dbReference type="Gene3D" id="3.20.20.80">
    <property type="entry name" value="Glycosidases"/>
    <property type="match status" value="1"/>
</dbReference>